<sequence length="325" mass="37295">QGFKVYWNELTEQVHIFRHGKVLAIAKEDGIFRAHTDVRLDADFWGFESKEDMALWNAAILAEAAVARAEIKRKRENEARQKQLENQASASLQDQFYAKRRRVAKFNTTEDMKVAQDIRATFEGIMKVDAEKADMLNYYLNQIQREKLFEEISWGGANVIFPVPKVEPMLPEEKRGLAKSALESAVAVNQGVASLIEDITRKNTNKLVGKMFKVWEASLVSVGDAQTERESRLKGVYTEAQTEDVLSQSSKERFERRKTGKRITTQNQYKCRGRFSRFNSGTFKGIQDDQRVIDFKGRGKFGRGNRKKNFDCVQTNVNQVEKFSS</sequence>
<dbReference type="EMBL" id="SNRW01031203">
    <property type="protein sequence ID" value="KAA6357575.1"/>
    <property type="molecule type" value="Genomic_DNA"/>
</dbReference>
<gene>
    <name evidence="1" type="ORF">EZS28_046898</name>
</gene>
<name>A0A5J4TJA9_9EUKA</name>
<dbReference type="AlphaFoldDB" id="A0A5J4TJA9"/>
<accession>A0A5J4TJA9</accession>
<evidence type="ECO:0000313" key="1">
    <source>
        <dbReference type="EMBL" id="KAA6357575.1"/>
    </source>
</evidence>
<feature type="non-terminal residue" evidence="1">
    <location>
        <position position="1"/>
    </location>
</feature>
<dbReference type="Proteomes" id="UP000324800">
    <property type="component" value="Unassembled WGS sequence"/>
</dbReference>
<organism evidence="1 2">
    <name type="scientific">Streblomastix strix</name>
    <dbReference type="NCBI Taxonomy" id="222440"/>
    <lineage>
        <taxon>Eukaryota</taxon>
        <taxon>Metamonada</taxon>
        <taxon>Preaxostyla</taxon>
        <taxon>Oxymonadida</taxon>
        <taxon>Streblomastigidae</taxon>
        <taxon>Streblomastix</taxon>
    </lineage>
</organism>
<protein>
    <submittedName>
        <fullName evidence="1">Uncharacterized protein</fullName>
    </submittedName>
</protein>
<evidence type="ECO:0000313" key="2">
    <source>
        <dbReference type="Proteomes" id="UP000324800"/>
    </source>
</evidence>
<comment type="caution">
    <text evidence="1">The sequence shown here is derived from an EMBL/GenBank/DDBJ whole genome shotgun (WGS) entry which is preliminary data.</text>
</comment>
<reference evidence="1 2" key="1">
    <citation type="submission" date="2019-03" db="EMBL/GenBank/DDBJ databases">
        <title>Single cell metagenomics reveals metabolic interactions within the superorganism composed of flagellate Streblomastix strix and complex community of Bacteroidetes bacteria on its surface.</title>
        <authorList>
            <person name="Treitli S.C."/>
            <person name="Kolisko M."/>
            <person name="Husnik F."/>
            <person name="Keeling P."/>
            <person name="Hampl V."/>
        </authorList>
    </citation>
    <scope>NUCLEOTIDE SEQUENCE [LARGE SCALE GENOMIC DNA]</scope>
    <source>
        <strain evidence="1">ST1C</strain>
    </source>
</reference>
<proteinExistence type="predicted"/>